<sequence>METIDADAVGYTGDAVGPRTVVVRLPDGRRVQSEPLTEPLSRRLAVHIAASGPGRRARTDDGERYTTTGSGLVLEVLAGTARHAVVTVVRAR</sequence>
<name>A0ABT6T412_9ACTN</name>
<keyword evidence="2" id="KW-1185">Reference proteome</keyword>
<dbReference type="EMBL" id="JASCIS010000039">
    <property type="protein sequence ID" value="MDI3422606.1"/>
    <property type="molecule type" value="Genomic_DNA"/>
</dbReference>
<protein>
    <submittedName>
        <fullName evidence="1">Uncharacterized protein</fullName>
    </submittedName>
</protein>
<reference evidence="1 2" key="1">
    <citation type="submission" date="2023-05" db="EMBL/GenBank/DDBJ databases">
        <title>Draft genome sequence of Streptomyces sp. B-S-A12 isolated from a cave soil in Thailand.</title>
        <authorList>
            <person name="Chamroensaksri N."/>
            <person name="Muangham S."/>
        </authorList>
    </citation>
    <scope>NUCLEOTIDE SEQUENCE [LARGE SCALE GENOMIC DNA]</scope>
    <source>
        <strain evidence="1 2">B-S-A12</strain>
    </source>
</reference>
<gene>
    <name evidence="1" type="ORF">QIT00_29370</name>
</gene>
<dbReference type="Proteomes" id="UP001237105">
    <property type="component" value="Unassembled WGS sequence"/>
</dbReference>
<evidence type="ECO:0000313" key="1">
    <source>
        <dbReference type="EMBL" id="MDI3422606.1"/>
    </source>
</evidence>
<organism evidence="1 2">
    <name type="scientific">Streptomyces luteolus</name>
    <dbReference type="NCBI Taxonomy" id="3043615"/>
    <lineage>
        <taxon>Bacteria</taxon>
        <taxon>Bacillati</taxon>
        <taxon>Actinomycetota</taxon>
        <taxon>Actinomycetes</taxon>
        <taxon>Kitasatosporales</taxon>
        <taxon>Streptomycetaceae</taxon>
        <taxon>Streptomyces</taxon>
    </lineage>
</organism>
<proteinExistence type="predicted"/>
<comment type="caution">
    <text evidence="1">The sequence shown here is derived from an EMBL/GenBank/DDBJ whole genome shotgun (WGS) entry which is preliminary data.</text>
</comment>
<evidence type="ECO:0000313" key="2">
    <source>
        <dbReference type="Proteomes" id="UP001237105"/>
    </source>
</evidence>
<accession>A0ABT6T412</accession>
<dbReference type="RefSeq" id="WP_282538463.1">
    <property type="nucleotide sequence ID" value="NZ_JASCIS010000039.1"/>
</dbReference>